<comment type="caution">
    <text evidence="1">The sequence shown here is derived from an EMBL/GenBank/DDBJ whole genome shotgun (WGS) entry which is preliminary data.</text>
</comment>
<evidence type="ECO:0000313" key="2">
    <source>
        <dbReference type="Proteomes" id="UP001169242"/>
    </source>
</evidence>
<reference evidence="1" key="1">
    <citation type="journal article" date="2023" name="Int. J. Syst. Evol. Microbiol.">
        <title>&lt;i&gt;Holtiella tumoricola&lt;/i&gt; gen. nov. sp. nov., isolated from a human clinical sample.</title>
        <authorList>
            <person name="Allen-Vercoe E."/>
            <person name="Daigneault M.C."/>
            <person name="Vancuren S.J."/>
            <person name="Cochrane K."/>
            <person name="O'Neal L.L."/>
            <person name="Sankaranarayanan K."/>
            <person name="Lawson P.A."/>
        </authorList>
    </citation>
    <scope>NUCLEOTIDE SEQUENCE</scope>
    <source>
        <strain evidence="1">CC70A</strain>
    </source>
</reference>
<protein>
    <submittedName>
        <fullName evidence="1">Uncharacterized protein</fullName>
    </submittedName>
</protein>
<accession>A0AA42J026</accession>
<evidence type="ECO:0000313" key="1">
    <source>
        <dbReference type="EMBL" id="MDA3730879.1"/>
    </source>
</evidence>
<proteinExistence type="predicted"/>
<keyword evidence="2" id="KW-1185">Reference proteome</keyword>
<organism evidence="1 2">
    <name type="scientific">Holtiella tumoricola</name>
    <dbReference type="NCBI Taxonomy" id="3018743"/>
    <lineage>
        <taxon>Bacteria</taxon>
        <taxon>Bacillati</taxon>
        <taxon>Bacillota</taxon>
        <taxon>Clostridia</taxon>
        <taxon>Lachnospirales</taxon>
        <taxon>Cellulosilyticaceae</taxon>
        <taxon>Holtiella</taxon>
    </lineage>
</organism>
<gene>
    <name evidence="1" type="ORF">PBV87_05115</name>
</gene>
<sequence length="135" mass="15901">MSISHQETLQGCRMTLEFIEGLDETTFKRWLAGEYILTLQPSLSAKKVKKENKKEIIWQEMYKSYEQKLKIMDSYEEAIEYLQSLKFNKQQLKDLGSAWSIYIQSRDTKEKIIYKIVEEVVGNKLKIQVLGNKGK</sequence>
<dbReference type="EMBL" id="JAQIFT010000016">
    <property type="protein sequence ID" value="MDA3730879.1"/>
    <property type="molecule type" value="Genomic_DNA"/>
</dbReference>
<dbReference type="RefSeq" id="WP_271011377.1">
    <property type="nucleotide sequence ID" value="NZ_JAQIFT010000016.1"/>
</dbReference>
<name>A0AA42J026_9FIRM</name>
<dbReference type="Proteomes" id="UP001169242">
    <property type="component" value="Unassembled WGS sequence"/>
</dbReference>
<dbReference type="AlphaFoldDB" id="A0AA42J026"/>